<name>A0A6G4W4U8_9HYPH</name>
<gene>
    <name evidence="1" type="ORF">G6N73_00990</name>
</gene>
<sequence length="366" mass="40898">MDTNDFLRNAYPELATIMSDREGTIPEPQPLDVSEWLAMSLLQKSLRRGETNHALRAAATLLRDTPDRLWKRLAVAVFEDVGLGSLDLITPVLVGTSAKGIRKTFGGDWLIASVLVERIAAARKCRAADDLLMTVISHPRYESDRLSLTYRTQRELMEIVAGDGDIITRGIALMYTVGTDRCPVPTMRTRKGNLPYVLETMLQTGFPHCVLELAQRGSVRMREPLPFFVALLSSAVPPRSTGYQPTEKDDEIAPSTMIGNVPAWSVDFYTRPGRAALKAFLKRDTPTGRWIGKHIAPRDRVELVGGLVFRAEGGLLRRRLQWPMGNYLRRTMEDEANGFGVDDATEVIDLLRNDLPVLNEERANVL</sequence>
<comment type="caution">
    <text evidence="1">The sequence shown here is derived from an EMBL/GenBank/DDBJ whole genome shotgun (WGS) entry which is preliminary data.</text>
</comment>
<dbReference type="SUPFAM" id="SSF48019">
    <property type="entry name" value="post-AAA+ oligomerization domain-like"/>
    <property type="match status" value="1"/>
</dbReference>
<dbReference type="InterPro" id="IPR008921">
    <property type="entry name" value="DNA_pol3_clamp-load_cplx_C"/>
</dbReference>
<organism evidence="1 2">
    <name type="scientific">Allomesorhizobium camelthorni</name>
    <dbReference type="NCBI Taxonomy" id="475069"/>
    <lineage>
        <taxon>Bacteria</taxon>
        <taxon>Pseudomonadati</taxon>
        <taxon>Pseudomonadota</taxon>
        <taxon>Alphaproteobacteria</taxon>
        <taxon>Hyphomicrobiales</taxon>
        <taxon>Phyllobacteriaceae</taxon>
        <taxon>Allomesorhizobium</taxon>
    </lineage>
</organism>
<evidence type="ECO:0000313" key="1">
    <source>
        <dbReference type="EMBL" id="NGO49762.1"/>
    </source>
</evidence>
<dbReference type="GO" id="GO:0003677">
    <property type="term" value="F:DNA binding"/>
    <property type="evidence" value="ECO:0007669"/>
    <property type="project" value="InterPro"/>
</dbReference>
<dbReference type="Proteomes" id="UP001642900">
    <property type="component" value="Unassembled WGS sequence"/>
</dbReference>
<dbReference type="GO" id="GO:0006260">
    <property type="term" value="P:DNA replication"/>
    <property type="evidence" value="ECO:0007669"/>
    <property type="project" value="InterPro"/>
</dbReference>
<dbReference type="RefSeq" id="WP_165021949.1">
    <property type="nucleotide sequence ID" value="NZ_JAAKZF010000001.1"/>
</dbReference>
<proteinExistence type="predicted"/>
<keyword evidence="2" id="KW-1185">Reference proteome</keyword>
<evidence type="ECO:0000313" key="2">
    <source>
        <dbReference type="Proteomes" id="UP001642900"/>
    </source>
</evidence>
<accession>A0A6G4W4U8</accession>
<dbReference type="AlphaFoldDB" id="A0A6G4W4U8"/>
<protein>
    <submittedName>
        <fullName evidence="1">Uncharacterized protein</fullName>
    </submittedName>
</protein>
<dbReference type="Gene3D" id="1.20.272.10">
    <property type="match status" value="1"/>
</dbReference>
<dbReference type="EMBL" id="JAAKZF010000001">
    <property type="protein sequence ID" value="NGO49762.1"/>
    <property type="molecule type" value="Genomic_DNA"/>
</dbReference>
<reference evidence="1 2" key="1">
    <citation type="submission" date="2020-02" db="EMBL/GenBank/DDBJ databases">
        <title>Genome sequence of strain CCNWXJ40-4.</title>
        <authorList>
            <person name="Gao J."/>
            <person name="Sun J."/>
        </authorList>
    </citation>
    <scope>NUCLEOTIDE SEQUENCE [LARGE SCALE GENOMIC DNA]</scope>
    <source>
        <strain evidence="1 2">CCNWXJ 40-4</strain>
    </source>
</reference>